<proteinExistence type="predicted"/>
<name>A0ACC1N0N6_9APHY</name>
<comment type="caution">
    <text evidence="1">The sequence shown here is derived from an EMBL/GenBank/DDBJ whole genome shotgun (WGS) entry which is preliminary data.</text>
</comment>
<keyword evidence="2" id="KW-1185">Reference proteome</keyword>
<protein>
    <submittedName>
        <fullName evidence="1">Uncharacterized protein</fullName>
    </submittedName>
</protein>
<evidence type="ECO:0000313" key="1">
    <source>
        <dbReference type="EMBL" id="KAJ2972568.1"/>
    </source>
</evidence>
<dbReference type="Proteomes" id="UP001144978">
    <property type="component" value="Unassembled WGS sequence"/>
</dbReference>
<reference evidence="1" key="1">
    <citation type="submission" date="2022-08" db="EMBL/GenBank/DDBJ databases">
        <title>Genome Sequence of Pycnoporus sanguineus.</title>
        <authorList>
            <person name="Buettner E."/>
        </authorList>
    </citation>
    <scope>NUCLEOTIDE SEQUENCE</scope>
    <source>
        <strain evidence="1">CG-C14</strain>
    </source>
</reference>
<gene>
    <name evidence="1" type="ORF">NUW54_g12240</name>
</gene>
<evidence type="ECO:0000313" key="2">
    <source>
        <dbReference type="Proteomes" id="UP001144978"/>
    </source>
</evidence>
<dbReference type="EMBL" id="JANSHE010005124">
    <property type="protein sequence ID" value="KAJ2972568.1"/>
    <property type="molecule type" value="Genomic_DNA"/>
</dbReference>
<organism evidence="1 2">
    <name type="scientific">Trametes sanguinea</name>
    <dbReference type="NCBI Taxonomy" id="158606"/>
    <lineage>
        <taxon>Eukaryota</taxon>
        <taxon>Fungi</taxon>
        <taxon>Dikarya</taxon>
        <taxon>Basidiomycota</taxon>
        <taxon>Agaricomycotina</taxon>
        <taxon>Agaricomycetes</taxon>
        <taxon>Polyporales</taxon>
        <taxon>Polyporaceae</taxon>
        <taxon>Trametes</taxon>
    </lineage>
</organism>
<accession>A0ACC1N0N6</accession>
<sequence length="132" mass="14911">MARCRWQNPSATHSGYTTPVATTLGKTAQRTTAWIAHGLKDALGMARRTVGWKEGGSIRSARVVREWASQRHHRFRWTARNVLRRGVVRERTVWSSLGKLFTSLRPCWLRLDAAEEDSETARDPSPPSSNLA</sequence>